<evidence type="ECO:0000313" key="2">
    <source>
        <dbReference type="Proteomes" id="UP000807025"/>
    </source>
</evidence>
<evidence type="ECO:0000313" key="1">
    <source>
        <dbReference type="EMBL" id="KAF9499971.1"/>
    </source>
</evidence>
<gene>
    <name evidence="1" type="ORF">BDN71DRAFT_1382855</name>
</gene>
<organism evidence="1 2">
    <name type="scientific">Pleurotus eryngii</name>
    <name type="common">Boletus of the steppes</name>
    <dbReference type="NCBI Taxonomy" id="5323"/>
    <lineage>
        <taxon>Eukaryota</taxon>
        <taxon>Fungi</taxon>
        <taxon>Dikarya</taxon>
        <taxon>Basidiomycota</taxon>
        <taxon>Agaricomycotina</taxon>
        <taxon>Agaricomycetes</taxon>
        <taxon>Agaricomycetidae</taxon>
        <taxon>Agaricales</taxon>
        <taxon>Pleurotineae</taxon>
        <taxon>Pleurotaceae</taxon>
        <taxon>Pleurotus</taxon>
    </lineage>
</organism>
<reference evidence="1" key="1">
    <citation type="submission" date="2020-11" db="EMBL/GenBank/DDBJ databases">
        <authorList>
            <consortium name="DOE Joint Genome Institute"/>
            <person name="Ahrendt S."/>
            <person name="Riley R."/>
            <person name="Andreopoulos W."/>
            <person name="Labutti K."/>
            <person name="Pangilinan J."/>
            <person name="Ruiz-Duenas F.J."/>
            <person name="Barrasa J.M."/>
            <person name="Sanchez-Garcia M."/>
            <person name="Camarero S."/>
            <person name="Miyauchi S."/>
            <person name="Serrano A."/>
            <person name="Linde D."/>
            <person name="Babiker R."/>
            <person name="Drula E."/>
            <person name="Ayuso-Fernandez I."/>
            <person name="Pacheco R."/>
            <person name="Padilla G."/>
            <person name="Ferreira P."/>
            <person name="Barriuso J."/>
            <person name="Kellner H."/>
            <person name="Castanera R."/>
            <person name="Alfaro M."/>
            <person name="Ramirez L."/>
            <person name="Pisabarro A.G."/>
            <person name="Kuo A."/>
            <person name="Tritt A."/>
            <person name="Lipzen A."/>
            <person name="He G."/>
            <person name="Yan M."/>
            <person name="Ng V."/>
            <person name="Cullen D."/>
            <person name="Martin F."/>
            <person name="Rosso M.-N."/>
            <person name="Henrissat B."/>
            <person name="Hibbett D."/>
            <person name="Martinez A.T."/>
            <person name="Grigoriev I.V."/>
        </authorList>
    </citation>
    <scope>NUCLEOTIDE SEQUENCE</scope>
    <source>
        <strain evidence="1">ATCC 90797</strain>
    </source>
</reference>
<keyword evidence="2" id="KW-1185">Reference proteome</keyword>
<dbReference type="Proteomes" id="UP000807025">
    <property type="component" value="Unassembled WGS sequence"/>
</dbReference>
<proteinExistence type="predicted"/>
<name>A0A9P6DB26_PLEER</name>
<accession>A0A9P6DB26</accession>
<dbReference type="EMBL" id="MU154529">
    <property type="protein sequence ID" value="KAF9499971.1"/>
    <property type="molecule type" value="Genomic_DNA"/>
</dbReference>
<dbReference type="OrthoDB" id="3051724at2759"/>
<sequence length="243" mass="27586">AVFICPSYYLLNAFPGRSFKNIPAPHGDDLPCYIPTVLGAYLSHGNNRTHTHTSTPRCLSDIYGSPPPTVNNTAFATSFVQSFFNVARFMDPNHKFGKSNVTPPWPRFLLGNTEMLLNRIEGRRQDIRPVGTDSKPLQRCAYDVPCFLYGISLILLQFLCLDSGSVSHLTSQWFLRRSEGKLNNHLHVYRVESTLDRFTIINFVAYKAIPRLPRWMGYGHRRTPSSLSRAIPSFVTSRVSRPH</sequence>
<comment type="caution">
    <text evidence="1">The sequence shown here is derived from an EMBL/GenBank/DDBJ whole genome shotgun (WGS) entry which is preliminary data.</text>
</comment>
<feature type="non-terminal residue" evidence="1">
    <location>
        <position position="1"/>
    </location>
</feature>
<protein>
    <submittedName>
        <fullName evidence="1">Uncharacterized protein</fullName>
    </submittedName>
</protein>
<dbReference type="AlphaFoldDB" id="A0A9P6DB26"/>